<feature type="region of interest" description="Disordered" evidence="7">
    <location>
        <begin position="1234"/>
        <end position="1308"/>
    </location>
</feature>
<dbReference type="GO" id="GO:0005524">
    <property type="term" value="F:ATP binding"/>
    <property type="evidence" value="ECO:0007669"/>
    <property type="project" value="UniProtKB-KW"/>
</dbReference>
<keyword evidence="1" id="KW-0813">Transport</keyword>
<evidence type="ECO:0000256" key="7">
    <source>
        <dbReference type="SAM" id="MobiDB-lite"/>
    </source>
</evidence>
<keyword evidence="5 8" id="KW-1133">Transmembrane helix</keyword>
<name>A0A9P6QNP5_9FUNG</name>
<feature type="domain" description="ABC transmembrane type-1" evidence="10">
    <location>
        <begin position="752"/>
        <end position="1087"/>
    </location>
</feature>
<feature type="compositionally biased region" description="Gly residues" evidence="7">
    <location>
        <begin position="1561"/>
        <end position="1572"/>
    </location>
</feature>
<evidence type="ECO:0000256" key="2">
    <source>
        <dbReference type="ARBA" id="ARBA00022692"/>
    </source>
</evidence>
<feature type="compositionally biased region" description="Basic residues" evidence="7">
    <location>
        <begin position="1520"/>
        <end position="1531"/>
    </location>
</feature>
<dbReference type="SUPFAM" id="SSF90123">
    <property type="entry name" value="ABC transporter transmembrane region"/>
    <property type="match status" value="2"/>
</dbReference>
<evidence type="ECO:0000256" key="3">
    <source>
        <dbReference type="ARBA" id="ARBA00022741"/>
    </source>
</evidence>
<dbReference type="InterPro" id="IPR027417">
    <property type="entry name" value="P-loop_NTPase"/>
</dbReference>
<feature type="transmembrane region" description="Helical" evidence="8">
    <location>
        <begin position="97"/>
        <end position="117"/>
    </location>
</feature>
<feature type="region of interest" description="Disordered" evidence="7">
    <location>
        <begin position="1775"/>
        <end position="1811"/>
    </location>
</feature>
<dbReference type="GO" id="GO:0016887">
    <property type="term" value="F:ATP hydrolysis activity"/>
    <property type="evidence" value="ECO:0007669"/>
    <property type="project" value="InterPro"/>
</dbReference>
<feature type="region of interest" description="Disordered" evidence="7">
    <location>
        <begin position="320"/>
        <end position="352"/>
    </location>
</feature>
<feature type="region of interest" description="Disordered" evidence="7">
    <location>
        <begin position="1477"/>
        <end position="1579"/>
    </location>
</feature>
<feature type="compositionally biased region" description="Basic residues" evidence="7">
    <location>
        <begin position="1491"/>
        <end position="1505"/>
    </location>
</feature>
<evidence type="ECO:0000313" key="12">
    <source>
        <dbReference type="Proteomes" id="UP000807716"/>
    </source>
</evidence>
<proteinExistence type="predicted"/>
<evidence type="ECO:0000256" key="8">
    <source>
        <dbReference type="SAM" id="Phobius"/>
    </source>
</evidence>
<feature type="transmembrane region" description="Helical" evidence="8">
    <location>
        <begin position="123"/>
        <end position="143"/>
    </location>
</feature>
<keyword evidence="4" id="KW-0067">ATP-binding</keyword>
<dbReference type="PANTHER" id="PTHR24223:SF415">
    <property type="entry name" value="FI20190P1"/>
    <property type="match status" value="1"/>
</dbReference>
<dbReference type="PROSITE" id="PS50929">
    <property type="entry name" value="ABC_TM1F"/>
    <property type="match status" value="2"/>
</dbReference>
<dbReference type="GO" id="GO:0016020">
    <property type="term" value="C:membrane"/>
    <property type="evidence" value="ECO:0007669"/>
    <property type="project" value="InterPro"/>
</dbReference>
<keyword evidence="2 8" id="KW-0812">Transmembrane</keyword>
<feature type="compositionally biased region" description="Low complexity" evidence="7">
    <location>
        <begin position="1778"/>
        <end position="1811"/>
    </location>
</feature>
<feature type="transmembrane region" description="Helical" evidence="8">
    <location>
        <begin position="212"/>
        <end position="231"/>
    </location>
</feature>
<comment type="caution">
    <text evidence="11">The sequence shown here is derived from an EMBL/GenBank/DDBJ whole genome shotgun (WGS) entry which is preliminary data.</text>
</comment>
<dbReference type="InterPro" id="IPR050173">
    <property type="entry name" value="ABC_transporter_C-like"/>
</dbReference>
<dbReference type="InterPro" id="IPR011527">
    <property type="entry name" value="ABC1_TM_dom"/>
</dbReference>
<feature type="domain" description="ABC transmembrane type-1" evidence="10">
    <location>
        <begin position="1"/>
        <end position="264"/>
    </location>
</feature>
<evidence type="ECO:0000256" key="6">
    <source>
        <dbReference type="ARBA" id="ARBA00023136"/>
    </source>
</evidence>
<feature type="compositionally biased region" description="Acidic residues" evidence="7">
    <location>
        <begin position="1646"/>
        <end position="1656"/>
    </location>
</feature>
<evidence type="ECO:0000313" key="11">
    <source>
        <dbReference type="EMBL" id="KAG0270204.1"/>
    </source>
</evidence>
<evidence type="ECO:0000256" key="4">
    <source>
        <dbReference type="ARBA" id="ARBA00022840"/>
    </source>
</evidence>
<feature type="domain" description="ABC transporter" evidence="9">
    <location>
        <begin position="1296"/>
        <end position="1763"/>
    </location>
</feature>
<feature type="region of interest" description="Disordered" evidence="7">
    <location>
        <begin position="1144"/>
        <end position="1200"/>
    </location>
</feature>
<dbReference type="Proteomes" id="UP000807716">
    <property type="component" value="Unassembled WGS sequence"/>
</dbReference>
<accession>A0A9P6QNP5</accession>
<dbReference type="EMBL" id="JAAAJB010000009">
    <property type="protein sequence ID" value="KAG0270204.1"/>
    <property type="molecule type" value="Genomic_DNA"/>
</dbReference>
<dbReference type="Pfam" id="PF00005">
    <property type="entry name" value="ABC_tran"/>
    <property type="match status" value="1"/>
</dbReference>
<feature type="region of interest" description="Disordered" evidence="7">
    <location>
        <begin position="1641"/>
        <end position="1662"/>
    </location>
</feature>
<organism evidence="11 12">
    <name type="scientific">Actinomortierella ambigua</name>
    <dbReference type="NCBI Taxonomy" id="1343610"/>
    <lineage>
        <taxon>Eukaryota</taxon>
        <taxon>Fungi</taxon>
        <taxon>Fungi incertae sedis</taxon>
        <taxon>Mucoromycota</taxon>
        <taxon>Mortierellomycotina</taxon>
        <taxon>Mortierellomycetes</taxon>
        <taxon>Mortierellales</taxon>
        <taxon>Mortierellaceae</taxon>
        <taxon>Actinomortierella</taxon>
    </lineage>
</organism>
<feature type="compositionally biased region" description="Pro residues" evidence="7">
    <location>
        <begin position="1288"/>
        <end position="1302"/>
    </location>
</feature>
<feature type="compositionally biased region" description="Basic and acidic residues" evidence="7">
    <location>
        <begin position="1506"/>
        <end position="1519"/>
    </location>
</feature>
<dbReference type="Pfam" id="PF00664">
    <property type="entry name" value="ABC_membrane"/>
    <property type="match status" value="1"/>
</dbReference>
<feature type="region of interest" description="Disordered" evidence="7">
    <location>
        <begin position="1593"/>
        <end position="1627"/>
    </location>
</feature>
<evidence type="ECO:0000256" key="1">
    <source>
        <dbReference type="ARBA" id="ARBA00022448"/>
    </source>
</evidence>
<dbReference type="PROSITE" id="PS50893">
    <property type="entry name" value="ABC_TRANSPORTER_2"/>
    <property type="match status" value="2"/>
</dbReference>
<dbReference type="InterPro" id="IPR036640">
    <property type="entry name" value="ABC1_TM_sf"/>
</dbReference>
<dbReference type="InterPro" id="IPR003439">
    <property type="entry name" value="ABC_transporter-like_ATP-bd"/>
</dbReference>
<feature type="compositionally biased region" description="Polar residues" evidence="7">
    <location>
        <begin position="1190"/>
        <end position="1200"/>
    </location>
</feature>
<dbReference type="SUPFAM" id="SSF52540">
    <property type="entry name" value="P-loop containing nucleoside triphosphate hydrolases"/>
    <property type="match status" value="2"/>
</dbReference>
<dbReference type="PANTHER" id="PTHR24223">
    <property type="entry name" value="ATP-BINDING CASSETTE SUB-FAMILY C"/>
    <property type="match status" value="1"/>
</dbReference>
<feature type="transmembrane region" description="Helical" evidence="8">
    <location>
        <begin position="748"/>
        <end position="771"/>
    </location>
</feature>
<feature type="domain" description="ABC transporter" evidence="9">
    <location>
        <begin position="408"/>
        <end position="657"/>
    </location>
</feature>
<evidence type="ECO:0008006" key="13">
    <source>
        <dbReference type="Google" id="ProtNLM"/>
    </source>
</evidence>
<reference evidence="11" key="1">
    <citation type="journal article" date="2020" name="Fungal Divers.">
        <title>Resolving the Mortierellaceae phylogeny through synthesis of multi-gene phylogenetics and phylogenomics.</title>
        <authorList>
            <person name="Vandepol N."/>
            <person name="Liber J."/>
            <person name="Desiro A."/>
            <person name="Na H."/>
            <person name="Kennedy M."/>
            <person name="Barry K."/>
            <person name="Grigoriev I.V."/>
            <person name="Miller A.N."/>
            <person name="O'Donnell K."/>
            <person name="Stajich J.E."/>
            <person name="Bonito G."/>
        </authorList>
    </citation>
    <scope>NUCLEOTIDE SEQUENCE</scope>
    <source>
        <strain evidence="11">BC1065</strain>
    </source>
</reference>
<sequence>MVIFTLLGYIQDPTDYKKNEALVYVAVLGLSLVVRSAVLQRGLHMSQRMATKSMGMTSSLVYEKLLLRKDMDPIKYDIVDLMSVDVKHIGQGWKESFYVMAYPLMIVIAAIQLFFYIGHSAWAGALAVLAWYPISAIASMLFSGKFDPRPKDMERSNALISELLNNLRAIKYLGWEDILMNKILKTRRQETRTDAKSSPLMSLISVPMGGDLIHAFVAFVILASFSILFGQTLTPQILFTTLVLIDLQTHAINSLPVVVMNLKAMVKSLERINGYLDHDENDRDTQVIRDHRMAQRANIPIIGFVNATFEFPLCRTHPRRSGNETFMEEPGHSGAGDHSGMNANGGGAGGRPIWNRSRVQSHHSAMSASPDWMVRALSLFGYSMPTPQISPSSSNYGRLGYSDQFVAGHHDDPTAISPDKFYLRDLNLSFPPGNISLITGTRKSGKSAVLLALIGEMARRSGKTYFPRKDYYHGKQGFGSDIAYASQEPWLEIGGGDRLSGRTAGKCTVRDTILFGQEMNEERYRQVLEACALDKDLEGLAKGDLSIVGDRSMEWSMSLKQRISIARAVYSDASHILIDDCLSFVDGKTRQYIWKNCLLGPLTSNKTRIIVTNQLHIRSFLNDVDYVVGLDQGYVLGHGTVREVLAQGWIRQAPGNPDAFPTTVIPGASTVPANLGQGVVSNALSRAEDAQQPLDTQQLKKANALPVNKLSNLSDYDELDATQSREAAAGLKVGLQTFMYYIFSSGSFIFLLGAFFALLVSQGLFVIRISWLGLWAHNSPWHTSPSQNQTMPVYNAFGMRLSNDTTTSPAPPGMPDHETGTVSPWPIPPLQSLLLFAAMAIVRTLFMLLDALFFRKGAQTGADAIYARLLKAVVRARLMVFEVRANSQAPGSALFSKQTLTTIKECFQRDMTGLDVKLAKEFCQFLSDMVSIGLILAVVGLTVPLALIAMVALVFLFGSVSVLGLNLSKEMHRMSIRADRMDKEQFRQTFYGLATIRGYGLERRATKAGLAETEVYLKTVYFGACADRWLHWKVDLISAIAPFTVALLVLHNFDTMNPTLTGLCLYFTLQFSDKVLACLQGYSRIRNRLQWALERTRRLGRELTLKENQEPPHTVSEKLRPPANWPHDGAIEFCNYSSSKGESTASAPSATLSAGRGAAVAGPSATAQPQPQPQTTKTPPAPNLAASQPLDPTTGRTSTNISAANTMASGISHLSNASSSTMSTLIAPSVLNQMPAQQPPAPVPASASAAQSQQQDLERGLPPLPSDPNAVGGFSQGDNGGKATASPSPSPSPSPSSPPSPPEADIVKERGFGPVTCNIPAGQKVAIVGTTGSGKAVMVQSLFRLWDTYEEEQMRAQRATALAHVAAAEGSPSSSPSAKATRMAAKAKLDLEHGLLDLGRIVIDGIDINTSKMGLHDLRSRIAILTQRSAIFEGTVRFNLDPRGEFEDADLNAVLQACFLSDRLKLDTVLLTPASAPLASKDDQDGTSQHPSKKKKKRRHLRFFRRGREPKPKTEEERARRKATKKIKKSTKANQKLRDVTSAPTTLGPKGGLRALMQLSGAGGGGGGGGEGADAETQETLEQATARLSQLSSTIGVSPSMTPPSSQGGKSKSKTNRDSNNPYHMGSEDTLTAEAMSAAVPGIDDTSSDDEEDADEEGRVELDTNERQLLGLARVLLRRPKIVVLENWASRVSDLTAQRLDQILTKELAEGTMATVLSVGHRLDQIVARHDRIIVLDHGRIVEDGTPCELLQKVQGGAFRKICSPDSPNFASLLALAQQQQQQKQHQQQQQPQQSMQAPQQQQQPQQPLQP</sequence>
<evidence type="ECO:0000256" key="5">
    <source>
        <dbReference type="ARBA" id="ARBA00022989"/>
    </source>
</evidence>
<dbReference type="OrthoDB" id="2417696at2759"/>
<keyword evidence="12" id="KW-1185">Reference proteome</keyword>
<feature type="compositionally biased region" description="Low complexity" evidence="7">
    <location>
        <begin position="1244"/>
        <end position="1255"/>
    </location>
</feature>
<keyword evidence="3" id="KW-0547">Nucleotide-binding</keyword>
<feature type="transmembrane region" description="Helical" evidence="8">
    <location>
        <begin position="21"/>
        <end position="39"/>
    </location>
</feature>
<feature type="compositionally biased region" description="Low complexity" evidence="7">
    <location>
        <begin position="1161"/>
        <end position="1178"/>
    </location>
</feature>
<feature type="region of interest" description="Disordered" evidence="7">
    <location>
        <begin position="1103"/>
        <end position="1124"/>
    </location>
</feature>
<feature type="compositionally biased region" description="Basic and acidic residues" evidence="7">
    <location>
        <begin position="1103"/>
        <end position="1120"/>
    </location>
</feature>
<dbReference type="Gene3D" id="3.40.50.300">
    <property type="entry name" value="P-loop containing nucleotide triphosphate hydrolases"/>
    <property type="match status" value="3"/>
</dbReference>
<feature type="compositionally biased region" description="Polar residues" evidence="7">
    <location>
        <begin position="1593"/>
        <end position="1604"/>
    </location>
</feature>
<dbReference type="GO" id="GO:0140359">
    <property type="term" value="F:ABC-type transporter activity"/>
    <property type="evidence" value="ECO:0007669"/>
    <property type="project" value="InterPro"/>
</dbReference>
<protein>
    <recommendedName>
        <fullName evidence="13">ABC transporter</fullName>
    </recommendedName>
</protein>
<evidence type="ECO:0000259" key="9">
    <source>
        <dbReference type="PROSITE" id="PS50893"/>
    </source>
</evidence>
<gene>
    <name evidence="11" type="ORF">DFQ27_009582</name>
</gene>
<dbReference type="Gene3D" id="1.20.1560.10">
    <property type="entry name" value="ABC transporter type 1, transmembrane domain"/>
    <property type="match status" value="2"/>
</dbReference>
<keyword evidence="6 8" id="KW-0472">Membrane</keyword>
<feature type="compositionally biased region" description="Low complexity" evidence="7">
    <location>
        <begin position="1144"/>
        <end position="1154"/>
    </location>
</feature>
<evidence type="ECO:0000259" key="10">
    <source>
        <dbReference type="PROSITE" id="PS50929"/>
    </source>
</evidence>